<dbReference type="Gene3D" id="1.10.287.70">
    <property type="match status" value="1"/>
</dbReference>
<dbReference type="Proteomes" id="UP001286313">
    <property type="component" value="Unassembled WGS sequence"/>
</dbReference>
<evidence type="ECO:0000256" key="1">
    <source>
        <dbReference type="SAM" id="Phobius"/>
    </source>
</evidence>
<sequence>MKVPPPVPRWQSLTWPFREDVWLAMLMGIFISGPLLYTLSRNSAHRLVKSREATLSPVAADKLSASSRYACPRTIKLGAQHRRQPPDCRQFVAVYHDIRDILLLQSYRLPDRHSPAFSD</sequence>
<keyword evidence="1" id="KW-1133">Transmembrane helix</keyword>
<feature type="transmembrane region" description="Helical" evidence="1">
    <location>
        <begin position="20"/>
        <end position="39"/>
    </location>
</feature>
<reference evidence="2" key="1">
    <citation type="submission" date="2023-10" db="EMBL/GenBank/DDBJ databases">
        <title>Genome assemblies of two species of porcelain crab, Petrolisthes cinctipes and Petrolisthes manimaculis (Anomura: Porcellanidae).</title>
        <authorList>
            <person name="Angst P."/>
        </authorList>
    </citation>
    <scope>NUCLEOTIDE SEQUENCE</scope>
    <source>
        <strain evidence="2">PB745_01</strain>
        <tissue evidence="2">Gill</tissue>
    </source>
</reference>
<evidence type="ECO:0000313" key="2">
    <source>
        <dbReference type="EMBL" id="KAK3887615.1"/>
    </source>
</evidence>
<proteinExistence type="predicted"/>
<organism evidence="2 3">
    <name type="scientific">Petrolisthes cinctipes</name>
    <name type="common">Flat porcelain crab</name>
    <dbReference type="NCBI Taxonomy" id="88211"/>
    <lineage>
        <taxon>Eukaryota</taxon>
        <taxon>Metazoa</taxon>
        <taxon>Ecdysozoa</taxon>
        <taxon>Arthropoda</taxon>
        <taxon>Crustacea</taxon>
        <taxon>Multicrustacea</taxon>
        <taxon>Malacostraca</taxon>
        <taxon>Eumalacostraca</taxon>
        <taxon>Eucarida</taxon>
        <taxon>Decapoda</taxon>
        <taxon>Pleocyemata</taxon>
        <taxon>Anomura</taxon>
        <taxon>Galatheoidea</taxon>
        <taxon>Porcellanidae</taxon>
        <taxon>Petrolisthes</taxon>
    </lineage>
</organism>
<dbReference type="EMBL" id="JAWQEG010000621">
    <property type="protein sequence ID" value="KAK3887615.1"/>
    <property type="molecule type" value="Genomic_DNA"/>
</dbReference>
<keyword evidence="3" id="KW-1185">Reference proteome</keyword>
<name>A0AAE1G9A8_PETCI</name>
<keyword evidence="1" id="KW-0472">Membrane</keyword>
<gene>
    <name evidence="2" type="ORF">Pcinc_008319</name>
</gene>
<comment type="caution">
    <text evidence="2">The sequence shown here is derived from an EMBL/GenBank/DDBJ whole genome shotgun (WGS) entry which is preliminary data.</text>
</comment>
<dbReference type="AlphaFoldDB" id="A0AAE1G9A8"/>
<evidence type="ECO:0000313" key="3">
    <source>
        <dbReference type="Proteomes" id="UP001286313"/>
    </source>
</evidence>
<keyword evidence="1" id="KW-0812">Transmembrane</keyword>
<protein>
    <submittedName>
        <fullName evidence="2">Uncharacterized protein</fullName>
    </submittedName>
</protein>
<accession>A0AAE1G9A8</accession>